<proteinExistence type="predicted"/>
<dbReference type="Proteomes" id="UP000054359">
    <property type="component" value="Unassembled WGS sequence"/>
</dbReference>
<dbReference type="EMBL" id="KK113388">
    <property type="protein sequence ID" value="KFM60080.1"/>
    <property type="molecule type" value="Genomic_DNA"/>
</dbReference>
<accession>A0A087T4P1</accession>
<gene>
    <name evidence="1" type="ORF">X975_01239</name>
</gene>
<evidence type="ECO:0000313" key="1">
    <source>
        <dbReference type="EMBL" id="KFM60080.1"/>
    </source>
</evidence>
<feature type="non-terminal residue" evidence="1">
    <location>
        <position position="1"/>
    </location>
</feature>
<evidence type="ECO:0000313" key="2">
    <source>
        <dbReference type="Proteomes" id="UP000054359"/>
    </source>
</evidence>
<reference evidence="1 2" key="1">
    <citation type="submission" date="2013-11" db="EMBL/GenBank/DDBJ databases">
        <title>Genome sequencing of Stegodyphus mimosarum.</title>
        <authorList>
            <person name="Bechsgaard J."/>
        </authorList>
    </citation>
    <scope>NUCLEOTIDE SEQUENCE [LARGE SCALE GENOMIC DNA]</scope>
</reference>
<organism evidence="1 2">
    <name type="scientific">Stegodyphus mimosarum</name>
    <name type="common">African social velvet spider</name>
    <dbReference type="NCBI Taxonomy" id="407821"/>
    <lineage>
        <taxon>Eukaryota</taxon>
        <taxon>Metazoa</taxon>
        <taxon>Ecdysozoa</taxon>
        <taxon>Arthropoda</taxon>
        <taxon>Chelicerata</taxon>
        <taxon>Arachnida</taxon>
        <taxon>Araneae</taxon>
        <taxon>Araneomorphae</taxon>
        <taxon>Entelegynae</taxon>
        <taxon>Eresoidea</taxon>
        <taxon>Eresidae</taxon>
        <taxon>Stegodyphus</taxon>
    </lineage>
</organism>
<dbReference type="AlphaFoldDB" id="A0A087T4P1"/>
<protein>
    <submittedName>
        <fullName evidence="1">Uncharacterized protein</fullName>
    </submittedName>
</protein>
<feature type="non-terminal residue" evidence="1">
    <location>
        <position position="43"/>
    </location>
</feature>
<sequence>YFLQRTICFENAFRKLVKLGLIYSIVFQPFLDSLIRFQIGSLM</sequence>
<name>A0A087T4P1_STEMI</name>
<keyword evidence="2" id="KW-1185">Reference proteome</keyword>